<dbReference type="RefSeq" id="WP_173534137.1">
    <property type="nucleotide sequence ID" value="NZ_CP054143.1"/>
</dbReference>
<keyword evidence="2 5" id="KW-0812">Transmembrane</keyword>
<gene>
    <name evidence="7" type="ORF">HQN60_13450</name>
</gene>
<feature type="transmembrane region" description="Helical" evidence="5">
    <location>
        <begin position="42"/>
        <end position="65"/>
    </location>
</feature>
<proteinExistence type="predicted"/>
<protein>
    <submittedName>
        <fullName evidence="7">LapA family protein</fullName>
    </submittedName>
</protein>
<dbReference type="AlphaFoldDB" id="A0A6M8SVM4"/>
<organism evidence="7 8">
    <name type="scientific">Deefgea piscis</name>
    <dbReference type="NCBI Taxonomy" id="2739061"/>
    <lineage>
        <taxon>Bacteria</taxon>
        <taxon>Pseudomonadati</taxon>
        <taxon>Pseudomonadota</taxon>
        <taxon>Betaproteobacteria</taxon>
        <taxon>Neisseriales</taxon>
        <taxon>Chitinibacteraceae</taxon>
        <taxon>Deefgea</taxon>
    </lineage>
</organism>
<dbReference type="InterPro" id="IPR010445">
    <property type="entry name" value="LapA_dom"/>
</dbReference>
<evidence type="ECO:0000256" key="4">
    <source>
        <dbReference type="ARBA" id="ARBA00023136"/>
    </source>
</evidence>
<evidence type="ECO:0000256" key="3">
    <source>
        <dbReference type="ARBA" id="ARBA00022989"/>
    </source>
</evidence>
<evidence type="ECO:0000256" key="2">
    <source>
        <dbReference type="ARBA" id="ARBA00022692"/>
    </source>
</evidence>
<dbReference type="KEGG" id="dee:HQN60_13450"/>
<evidence type="ECO:0000259" key="6">
    <source>
        <dbReference type="Pfam" id="PF06305"/>
    </source>
</evidence>
<dbReference type="Pfam" id="PF06305">
    <property type="entry name" value="LapA_dom"/>
    <property type="match status" value="1"/>
</dbReference>
<sequence length="101" mass="11492">MRYLFWAVKFIAFVMLFGFAMHNANPVTLNFFFNYTWHAPLALILLVFFVSGAVIGLLASLGQVIRLRRELVALRKEKRQPINSIVTAPPTVAFEPPRDAL</sequence>
<accession>A0A6M8SVM4</accession>
<feature type="domain" description="Lipopolysaccharide assembly protein A" evidence="6">
    <location>
        <begin position="23"/>
        <end position="79"/>
    </location>
</feature>
<dbReference type="Proteomes" id="UP000504844">
    <property type="component" value="Chromosome"/>
</dbReference>
<reference evidence="7 8" key="1">
    <citation type="submission" date="2020-05" db="EMBL/GenBank/DDBJ databases">
        <title>Complete genome sequence of Deefgea sp. D17.</title>
        <authorList>
            <person name="Bae J.-W."/>
            <person name="Han J.E."/>
        </authorList>
    </citation>
    <scope>NUCLEOTIDE SEQUENCE [LARGE SCALE GENOMIC DNA]</scope>
    <source>
        <strain evidence="7 8">D17</strain>
    </source>
</reference>
<evidence type="ECO:0000256" key="5">
    <source>
        <dbReference type="SAM" id="Phobius"/>
    </source>
</evidence>
<keyword evidence="4 5" id="KW-0472">Membrane</keyword>
<evidence type="ECO:0000256" key="1">
    <source>
        <dbReference type="ARBA" id="ARBA00022475"/>
    </source>
</evidence>
<dbReference type="GO" id="GO:0005886">
    <property type="term" value="C:plasma membrane"/>
    <property type="evidence" value="ECO:0007669"/>
    <property type="project" value="InterPro"/>
</dbReference>
<evidence type="ECO:0000313" key="8">
    <source>
        <dbReference type="Proteomes" id="UP000504844"/>
    </source>
</evidence>
<evidence type="ECO:0000313" key="7">
    <source>
        <dbReference type="EMBL" id="QKJ67636.1"/>
    </source>
</evidence>
<keyword evidence="1" id="KW-1003">Cell membrane</keyword>
<keyword evidence="8" id="KW-1185">Reference proteome</keyword>
<keyword evidence="3 5" id="KW-1133">Transmembrane helix</keyword>
<dbReference type="EMBL" id="CP054143">
    <property type="protein sequence ID" value="QKJ67636.1"/>
    <property type="molecule type" value="Genomic_DNA"/>
</dbReference>
<name>A0A6M8SVM4_9NEIS</name>